<name>A0A7N2MJ21_QUELO</name>
<accession>A0A7N2MJ21</accession>
<sequence length="205" mass="22822">MHGFDYSVPYFITRVRGTRIAVTLQIVADVLRVPRVEFPDYPSCESLRTVSKEEIITAFCERPSDWDIYRDTATRDKLIFPSAITGVLRHFDVRFSSSDPFPVMGAIDACIVKRNKAQFHSRRSESIATPTPTTLSTSAPFSSTSGVILEDIMAQFQRMDARLNTLSDELCQSDDSDGVDDDDAIAFDDEIDGDASSPSDDEMST</sequence>
<feature type="compositionally biased region" description="Acidic residues" evidence="1">
    <location>
        <begin position="171"/>
        <end position="205"/>
    </location>
</feature>
<feature type="compositionally biased region" description="Low complexity" evidence="1">
    <location>
        <begin position="126"/>
        <end position="140"/>
    </location>
</feature>
<evidence type="ECO:0000313" key="2">
    <source>
        <dbReference type="EnsemblPlants" id="QL09p015904:mrna"/>
    </source>
</evidence>
<dbReference type="EnsemblPlants" id="QL09p015904:mrna">
    <property type="protein sequence ID" value="QL09p015904:mrna"/>
    <property type="gene ID" value="QL09p015904"/>
</dbReference>
<feature type="region of interest" description="Disordered" evidence="1">
    <location>
        <begin position="121"/>
        <end position="140"/>
    </location>
</feature>
<evidence type="ECO:0000256" key="1">
    <source>
        <dbReference type="SAM" id="MobiDB-lite"/>
    </source>
</evidence>
<dbReference type="EMBL" id="LRBV02000009">
    <property type="status" value="NOT_ANNOTATED_CDS"/>
    <property type="molecule type" value="Genomic_DNA"/>
</dbReference>
<reference evidence="2 3" key="1">
    <citation type="journal article" date="2016" name="G3 (Bethesda)">
        <title>First Draft Assembly and Annotation of the Genome of a California Endemic Oak Quercus lobata Nee (Fagaceae).</title>
        <authorList>
            <person name="Sork V.L."/>
            <person name="Fitz-Gibbon S.T."/>
            <person name="Puiu D."/>
            <person name="Crepeau M."/>
            <person name="Gugger P.F."/>
            <person name="Sherman R."/>
            <person name="Stevens K."/>
            <person name="Langley C.H."/>
            <person name="Pellegrini M."/>
            <person name="Salzberg S.L."/>
        </authorList>
    </citation>
    <scope>NUCLEOTIDE SEQUENCE [LARGE SCALE GENOMIC DNA]</scope>
    <source>
        <strain evidence="2 3">cv. SW786</strain>
    </source>
</reference>
<proteinExistence type="predicted"/>
<reference evidence="2" key="2">
    <citation type="submission" date="2021-01" db="UniProtKB">
        <authorList>
            <consortium name="EnsemblPlants"/>
        </authorList>
    </citation>
    <scope>IDENTIFICATION</scope>
</reference>
<feature type="region of interest" description="Disordered" evidence="1">
    <location>
        <begin position="170"/>
        <end position="205"/>
    </location>
</feature>
<organism evidence="2 3">
    <name type="scientific">Quercus lobata</name>
    <name type="common">Valley oak</name>
    <dbReference type="NCBI Taxonomy" id="97700"/>
    <lineage>
        <taxon>Eukaryota</taxon>
        <taxon>Viridiplantae</taxon>
        <taxon>Streptophyta</taxon>
        <taxon>Embryophyta</taxon>
        <taxon>Tracheophyta</taxon>
        <taxon>Spermatophyta</taxon>
        <taxon>Magnoliopsida</taxon>
        <taxon>eudicotyledons</taxon>
        <taxon>Gunneridae</taxon>
        <taxon>Pentapetalae</taxon>
        <taxon>rosids</taxon>
        <taxon>fabids</taxon>
        <taxon>Fagales</taxon>
        <taxon>Fagaceae</taxon>
        <taxon>Quercus</taxon>
    </lineage>
</organism>
<dbReference type="InParanoid" id="A0A7N2MJ21"/>
<evidence type="ECO:0000313" key="3">
    <source>
        <dbReference type="Proteomes" id="UP000594261"/>
    </source>
</evidence>
<keyword evidence="3" id="KW-1185">Reference proteome</keyword>
<dbReference type="AlphaFoldDB" id="A0A7N2MJ21"/>
<dbReference type="Gramene" id="QL09p015904:mrna">
    <property type="protein sequence ID" value="QL09p015904:mrna"/>
    <property type="gene ID" value="QL09p015904"/>
</dbReference>
<dbReference type="Proteomes" id="UP000594261">
    <property type="component" value="Chromosome 9"/>
</dbReference>
<protein>
    <submittedName>
        <fullName evidence="2">Uncharacterized protein</fullName>
    </submittedName>
</protein>